<feature type="region of interest" description="Disordered" evidence="1">
    <location>
        <begin position="75"/>
        <end position="148"/>
    </location>
</feature>
<dbReference type="Proteomes" id="UP001439008">
    <property type="component" value="Unassembled WGS sequence"/>
</dbReference>
<gene>
    <name evidence="2" type="ORF">MHBO_003590</name>
</gene>
<feature type="compositionally biased region" description="Basic and acidic residues" evidence="1">
    <location>
        <begin position="82"/>
        <end position="141"/>
    </location>
</feature>
<comment type="caution">
    <text evidence="2">The sequence shown here is derived from an EMBL/GenBank/DDBJ whole genome shotgun (WGS) entry which is preliminary data.</text>
</comment>
<evidence type="ECO:0000313" key="2">
    <source>
        <dbReference type="EMBL" id="MES1922071.1"/>
    </source>
</evidence>
<protein>
    <submittedName>
        <fullName evidence="2">Uncharacterized protein</fullName>
    </submittedName>
</protein>
<proteinExistence type="predicted"/>
<reference evidence="2 3" key="1">
    <citation type="journal article" date="2024" name="BMC Biol.">
        <title>Comparative genomics of Ascetosporea gives new insight into the evolutionary basis for animal parasitism in Rhizaria.</title>
        <authorList>
            <person name="Hiltunen Thoren M."/>
            <person name="Onut-Brannstrom I."/>
            <person name="Alfjorden A."/>
            <person name="Peckova H."/>
            <person name="Swords F."/>
            <person name="Hooper C."/>
            <person name="Holzer A.S."/>
            <person name="Bass D."/>
            <person name="Burki F."/>
        </authorList>
    </citation>
    <scope>NUCLEOTIDE SEQUENCE [LARGE SCALE GENOMIC DNA]</scope>
    <source>
        <strain evidence="2">20-A016</strain>
    </source>
</reference>
<name>A0ABV2AQX7_9EUKA</name>
<evidence type="ECO:0000313" key="3">
    <source>
        <dbReference type="Proteomes" id="UP001439008"/>
    </source>
</evidence>
<dbReference type="EMBL" id="JBDODL010002177">
    <property type="protein sequence ID" value="MES1922071.1"/>
    <property type="molecule type" value="Genomic_DNA"/>
</dbReference>
<evidence type="ECO:0000256" key="1">
    <source>
        <dbReference type="SAM" id="MobiDB-lite"/>
    </source>
</evidence>
<keyword evidence="3" id="KW-1185">Reference proteome</keyword>
<sequence>MVEKAKDKKDVITKNAKDKKENVAGKVKEIGNKIEEDAKSFGEHVKNIDFLVPNRSRKTKLIDKNFDGSALFLETRNNQSDDNYKSRRKLDVNGKSNESKNRINNDAKNDNKHKDKNEILKNVKNNHDKDILKNGKSDDGKIVTNGKSTKKKAALLNKLKKNDHKSDFVIRI</sequence>
<accession>A0ABV2AQX7</accession>
<organism evidence="2 3">
    <name type="scientific">Bonamia ostreae</name>
    <dbReference type="NCBI Taxonomy" id="126728"/>
    <lineage>
        <taxon>Eukaryota</taxon>
        <taxon>Sar</taxon>
        <taxon>Rhizaria</taxon>
        <taxon>Endomyxa</taxon>
        <taxon>Ascetosporea</taxon>
        <taxon>Haplosporida</taxon>
        <taxon>Bonamia</taxon>
    </lineage>
</organism>